<keyword evidence="2 4" id="KW-0808">Transferase</keyword>
<dbReference type="Gene3D" id="3.40.910.10">
    <property type="entry name" value="Deoxyhypusine synthase"/>
    <property type="match status" value="1"/>
</dbReference>
<dbReference type="GO" id="GO:0034038">
    <property type="term" value="F:deoxyhypusine synthase activity"/>
    <property type="evidence" value="ECO:0007669"/>
    <property type="project" value="UniProtKB-EC"/>
</dbReference>
<dbReference type="EMBL" id="CADCTW010000080">
    <property type="protein sequence ID" value="CAA9313585.1"/>
    <property type="molecule type" value="Genomic_DNA"/>
</dbReference>
<sequence>MSKSKFLSGKRIEPKRITAGFSVTDLVDGTFQAYNAARLREGCHLLTKKMLEEDVTVGLTMTGALTPAGLGMSSVIPLIEAGFVDWIISTGANLYHDTHFGIGLELRQGSAQISDTVLREEEVVRIYDIFFDYSVLLDTDAFFRQIITADEFQRPMSSAEFHYLCGKYVAAREEELGIGRKSLLAAAYEHAVPIYTSSPGDSSIGMNVAAKALQGNKLTFDVNADVNETASIVLDAKRGGGKSAIWILGGGSPKNFALQTEPQIQEVMGIDERGHDYFLQITDARPDTGGLSGATPAEAVSWGKIDPDRLPDAVVCYLDSTVALPILAAYALDQHAPRTPKRLFDRRDQMMQRIRDEYQKSSRNEAAQETAREHAVHEGGMLDRDR</sequence>
<dbReference type="AlphaFoldDB" id="A0A6J4KT74"/>
<dbReference type="SUPFAM" id="SSF52467">
    <property type="entry name" value="DHS-like NAD/FAD-binding domain"/>
    <property type="match status" value="1"/>
</dbReference>
<feature type="compositionally biased region" description="Basic and acidic residues" evidence="3">
    <location>
        <begin position="370"/>
        <end position="386"/>
    </location>
</feature>
<feature type="region of interest" description="Disordered" evidence="3">
    <location>
        <begin position="358"/>
        <end position="386"/>
    </location>
</feature>
<dbReference type="InterPro" id="IPR002773">
    <property type="entry name" value="Deoxyhypusine_synthase"/>
</dbReference>
<dbReference type="PANTHER" id="PTHR11703">
    <property type="entry name" value="DEOXYHYPUSINE SYNTHASE"/>
    <property type="match status" value="1"/>
</dbReference>
<evidence type="ECO:0000313" key="4">
    <source>
        <dbReference type="EMBL" id="CAA9313585.1"/>
    </source>
</evidence>
<dbReference type="EC" id="2.5.1.46" evidence="4"/>
<evidence type="ECO:0000256" key="1">
    <source>
        <dbReference type="ARBA" id="ARBA00009892"/>
    </source>
</evidence>
<dbReference type="InterPro" id="IPR029035">
    <property type="entry name" value="DHS-like_NAD/FAD-binding_dom"/>
</dbReference>
<gene>
    <name evidence="4" type="ORF">AVDCRST_MAG68-1523</name>
</gene>
<dbReference type="Pfam" id="PF01916">
    <property type="entry name" value="DS"/>
    <property type="match status" value="1"/>
</dbReference>
<proteinExistence type="inferred from homology"/>
<name>A0A6J4KT74_9BACT</name>
<organism evidence="4">
    <name type="scientific">uncultured Gemmatimonadota bacterium</name>
    <dbReference type="NCBI Taxonomy" id="203437"/>
    <lineage>
        <taxon>Bacteria</taxon>
        <taxon>Pseudomonadati</taxon>
        <taxon>Gemmatimonadota</taxon>
        <taxon>environmental samples</taxon>
    </lineage>
</organism>
<evidence type="ECO:0000256" key="3">
    <source>
        <dbReference type="SAM" id="MobiDB-lite"/>
    </source>
</evidence>
<accession>A0A6J4KT74</accession>
<reference evidence="4" key="1">
    <citation type="submission" date="2020-02" db="EMBL/GenBank/DDBJ databases">
        <authorList>
            <person name="Meier V. D."/>
        </authorList>
    </citation>
    <scope>NUCLEOTIDE SEQUENCE</scope>
    <source>
        <strain evidence="4">AVDCRST_MAG68</strain>
    </source>
</reference>
<dbReference type="PANTHER" id="PTHR11703:SF2">
    <property type="entry name" value="DEOXYHYPUSINE SYNTHASE-LIKE PROTEIN"/>
    <property type="match status" value="1"/>
</dbReference>
<comment type="similarity">
    <text evidence="1">Belongs to the deoxyhypusine synthase family.</text>
</comment>
<evidence type="ECO:0000256" key="2">
    <source>
        <dbReference type="ARBA" id="ARBA00022679"/>
    </source>
</evidence>
<dbReference type="NCBIfam" id="NF001980">
    <property type="entry name" value="PRK00770.1"/>
    <property type="match status" value="1"/>
</dbReference>
<dbReference type="GO" id="GO:0005737">
    <property type="term" value="C:cytoplasm"/>
    <property type="evidence" value="ECO:0007669"/>
    <property type="project" value="TreeGrafter"/>
</dbReference>
<dbReference type="InterPro" id="IPR036982">
    <property type="entry name" value="Deoxyhypusine_synthase_sf"/>
</dbReference>
<protein>
    <submittedName>
        <fullName evidence="4">Deoxyhypusine synthase</fullName>
        <ecNumber evidence="4">2.5.1.46</ecNumber>
    </submittedName>
</protein>